<organism evidence="2 3">
    <name type="scientific">Cupriavidus yeoncheonensis</name>
    <dbReference type="NCBI Taxonomy" id="1462994"/>
    <lineage>
        <taxon>Bacteria</taxon>
        <taxon>Pseudomonadati</taxon>
        <taxon>Pseudomonadota</taxon>
        <taxon>Betaproteobacteria</taxon>
        <taxon>Burkholderiales</taxon>
        <taxon>Burkholderiaceae</taxon>
        <taxon>Cupriavidus</taxon>
    </lineage>
</organism>
<protein>
    <submittedName>
        <fullName evidence="2">Uncharacterized protein</fullName>
    </submittedName>
</protein>
<accession>A0A916J1V1</accession>
<evidence type="ECO:0000256" key="1">
    <source>
        <dbReference type="SAM" id="MobiDB-lite"/>
    </source>
</evidence>
<dbReference type="Proteomes" id="UP000672934">
    <property type="component" value="Unassembled WGS sequence"/>
</dbReference>
<evidence type="ECO:0000313" key="2">
    <source>
        <dbReference type="EMBL" id="CAG2155082.1"/>
    </source>
</evidence>
<gene>
    <name evidence="2" type="ORF">LMG31506_05273</name>
</gene>
<proteinExistence type="predicted"/>
<evidence type="ECO:0000313" key="3">
    <source>
        <dbReference type="Proteomes" id="UP000672934"/>
    </source>
</evidence>
<keyword evidence="3" id="KW-1185">Reference proteome</keyword>
<dbReference type="AlphaFoldDB" id="A0A916J1V1"/>
<sequence>MDKGLLTINGEREAAQAEDDPEVRLYAQERFTA</sequence>
<comment type="caution">
    <text evidence="2">The sequence shown here is derived from an EMBL/GenBank/DDBJ whole genome shotgun (WGS) entry which is preliminary data.</text>
</comment>
<name>A0A916J1V1_9BURK</name>
<dbReference type="EMBL" id="CAJPUY010000024">
    <property type="protein sequence ID" value="CAG2155082.1"/>
    <property type="molecule type" value="Genomic_DNA"/>
</dbReference>
<reference evidence="2" key="1">
    <citation type="submission" date="2021-03" db="EMBL/GenBank/DDBJ databases">
        <authorList>
            <person name="Peeters C."/>
        </authorList>
    </citation>
    <scope>NUCLEOTIDE SEQUENCE</scope>
    <source>
        <strain evidence="2">LMG 31506</strain>
    </source>
</reference>
<feature type="region of interest" description="Disordered" evidence="1">
    <location>
        <begin position="1"/>
        <end position="23"/>
    </location>
</feature>